<feature type="transmembrane region" description="Helical" evidence="1">
    <location>
        <begin position="170"/>
        <end position="188"/>
    </location>
</feature>
<organism evidence="2 3">
    <name type="scientific">Leptospira fletcheri</name>
    <dbReference type="NCBI Taxonomy" id="2484981"/>
    <lineage>
        <taxon>Bacteria</taxon>
        <taxon>Pseudomonadati</taxon>
        <taxon>Spirochaetota</taxon>
        <taxon>Spirochaetia</taxon>
        <taxon>Leptospirales</taxon>
        <taxon>Leptospiraceae</taxon>
        <taxon>Leptospira</taxon>
    </lineage>
</organism>
<dbReference type="Proteomes" id="UP000298458">
    <property type="component" value="Unassembled WGS sequence"/>
</dbReference>
<feature type="transmembrane region" description="Helical" evidence="1">
    <location>
        <begin position="27"/>
        <end position="45"/>
    </location>
</feature>
<name>A0A4R9GHZ6_9LEPT</name>
<dbReference type="OrthoDB" id="343560at2"/>
<sequence>MSAYSAPFSVFEESGGFLNDLRTRRPISFFGGLIAILVLPAYLVLMAFDERTVLGINPWIKPAKFAISIWIFNWTMGWILDRLSSEYSKFRDKAELYFVVAMVVELSLITLQAARGVSSHFNQSTPFDGIVYGIMGLFIFPVIPVAILIDRKFAKPITGLDDRIVLSIRMSLWIFVFASLAGSYMTAINAHSVGVPDGGEGIPLLNWSRQGGDVRIAHFLGIHSLQILPIFAGFAARKNLSRTSVLVVSLILASLTVALFVNALLGRPLY</sequence>
<feature type="transmembrane region" description="Helical" evidence="1">
    <location>
        <begin position="96"/>
        <end position="117"/>
    </location>
</feature>
<protein>
    <submittedName>
        <fullName evidence="2">Uncharacterized protein</fullName>
    </submittedName>
</protein>
<dbReference type="AlphaFoldDB" id="A0A4R9GHZ6"/>
<feature type="transmembrane region" description="Helical" evidence="1">
    <location>
        <begin position="243"/>
        <end position="265"/>
    </location>
</feature>
<keyword evidence="1" id="KW-0812">Transmembrane</keyword>
<keyword evidence="1" id="KW-1133">Transmembrane helix</keyword>
<dbReference type="RefSeq" id="WP_135767037.1">
    <property type="nucleotide sequence ID" value="NZ_RQET01000004.1"/>
</dbReference>
<reference evidence="2" key="1">
    <citation type="journal article" date="2019" name="PLoS Negl. Trop. Dis.">
        <title>Revisiting the worldwide diversity of Leptospira species in the environment.</title>
        <authorList>
            <person name="Vincent A.T."/>
            <person name="Schiettekatte O."/>
            <person name="Bourhy P."/>
            <person name="Veyrier F.J."/>
            <person name="Picardeau M."/>
        </authorList>
    </citation>
    <scope>NUCLEOTIDE SEQUENCE [LARGE SCALE GENOMIC DNA]</scope>
    <source>
        <strain evidence="2">SSW15</strain>
    </source>
</reference>
<dbReference type="EMBL" id="RQET01000004">
    <property type="protein sequence ID" value="TGK11633.1"/>
    <property type="molecule type" value="Genomic_DNA"/>
</dbReference>
<gene>
    <name evidence="2" type="ORF">EHO60_04870</name>
</gene>
<feature type="transmembrane region" description="Helical" evidence="1">
    <location>
        <begin position="129"/>
        <end position="149"/>
    </location>
</feature>
<comment type="caution">
    <text evidence="2">The sequence shown here is derived from an EMBL/GenBank/DDBJ whole genome shotgun (WGS) entry which is preliminary data.</text>
</comment>
<keyword evidence="3" id="KW-1185">Reference proteome</keyword>
<proteinExistence type="predicted"/>
<feature type="transmembrane region" description="Helical" evidence="1">
    <location>
        <begin position="216"/>
        <end position="236"/>
    </location>
</feature>
<evidence type="ECO:0000313" key="2">
    <source>
        <dbReference type="EMBL" id="TGK11633.1"/>
    </source>
</evidence>
<keyword evidence="1" id="KW-0472">Membrane</keyword>
<evidence type="ECO:0000313" key="3">
    <source>
        <dbReference type="Proteomes" id="UP000298458"/>
    </source>
</evidence>
<evidence type="ECO:0000256" key="1">
    <source>
        <dbReference type="SAM" id="Phobius"/>
    </source>
</evidence>
<accession>A0A4R9GHZ6</accession>